<dbReference type="AlphaFoldDB" id="A0A2J7Z9Q5"/>
<protein>
    <submittedName>
        <fullName evidence="1">Uncharacterized protein</fullName>
    </submittedName>
</protein>
<organism evidence="1 2">
    <name type="scientific">Streptomyces malaysiensis</name>
    <dbReference type="NCBI Taxonomy" id="92644"/>
    <lineage>
        <taxon>Bacteria</taxon>
        <taxon>Bacillati</taxon>
        <taxon>Actinomycetota</taxon>
        <taxon>Actinomycetes</taxon>
        <taxon>Kitasatosporales</taxon>
        <taxon>Streptomycetaceae</taxon>
        <taxon>Streptomyces</taxon>
        <taxon>Streptomyces violaceusniger group</taxon>
    </lineage>
</organism>
<dbReference type="RefSeq" id="WP_102934463.1">
    <property type="nucleotide sequence ID" value="NZ_LJIW01000001.1"/>
</dbReference>
<evidence type="ECO:0000313" key="2">
    <source>
        <dbReference type="Proteomes" id="UP000236520"/>
    </source>
</evidence>
<gene>
    <name evidence="1" type="ORF">SMF913_13042</name>
</gene>
<reference evidence="1 2" key="1">
    <citation type="submission" date="2015-09" db="EMBL/GenBank/DDBJ databases">
        <title>Genome sequence, genome mining and natural product profiling of a biocontrol bacterium Streptomyces malaysiensis F913.</title>
        <authorList>
            <person name="Xu Y."/>
            <person name="Wei J."/>
            <person name="Xie J."/>
            <person name="Li T."/>
            <person name="Zhou Z."/>
        </authorList>
    </citation>
    <scope>NUCLEOTIDE SEQUENCE [LARGE SCALE GENOMIC DNA]</scope>
    <source>
        <strain evidence="1 2">F913</strain>
    </source>
</reference>
<keyword evidence="2" id="KW-1185">Reference proteome</keyword>
<proteinExistence type="predicted"/>
<accession>A0A2J7Z9Q5</accession>
<comment type="caution">
    <text evidence="1">The sequence shown here is derived from an EMBL/GenBank/DDBJ whole genome shotgun (WGS) entry which is preliminary data.</text>
</comment>
<evidence type="ECO:0000313" key="1">
    <source>
        <dbReference type="EMBL" id="PNG97017.1"/>
    </source>
</evidence>
<dbReference type="Proteomes" id="UP000236520">
    <property type="component" value="Unassembled WGS sequence"/>
</dbReference>
<dbReference type="EMBL" id="LJIW01000001">
    <property type="protein sequence ID" value="PNG97017.1"/>
    <property type="molecule type" value="Genomic_DNA"/>
</dbReference>
<sequence>MSQKEEAVREAAIAVLEHGGPACLTDPKAVMRTLGRAYDLGATQDDVIAEMKRVRAAGIAGGPGPASAGGDA</sequence>
<name>A0A2J7Z9Q5_STRMQ</name>